<dbReference type="Proteomes" id="UP001139981">
    <property type="component" value="Unassembled WGS sequence"/>
</dbReference>
<accession>A0ACC1M3C0</accession>
<evidence type="ECO:0000313" key="1">
    <source>
        <dbReference type="EMBL" id="KAJ2894653.1"/>
    </source>
</evidence>
<name>A0ACC1M3C0_9FUNG</name>
<gene>
    <name evidence="1" type="ORF">IWW38_002508</name>
</gene>
<protein>
    <submittedName>
        <fullName evidence="1">Uncharacterized protein</fullName>
    </submittedName>
</protein>
<evidence type="ECO:0000313" key="2">
    <source>
        <dbReference type="Proteomes" id="UP001139981"/>
    </source>
</evidence>
<reference evidence="1" key="1">
    <citation type="submission" date="2022-07" db="EMBL/GenBank/DDBJ databases">
        <title>Phylogenomic reconstructions and comparative analyses of Kickxellomycotina fungi.</title>
        <authorList>
            <person name="Reynolds N.K."/>
            <person name="Stajich J.E."/>
            <person name="Barry K."/>
            <person name="Grigoriev I.V."/>
            <person name="Crous P."/>
            <person name="Smith M.E."/>
        </authorList>
    </citation>
    <scope>NUCLEOTIDE SEQUENCE</scope>
    <source>
        <strain evidence="1">CBS 190363</strain>
    </source>
</reference>
<dbReference type="EMBL" id="JANBVB010000382">
    <property type="protein sequence ID" value="KAJ2894653.1"/>
    <property type="molecule type" value="Genomic_DNA"/>
</dbReference>
<sequence length="342" mass="38888">MFNGSSGDANNSTAHTIQPSYKVEAILNDGMIDGVHRFKVKWEGFSHEQDTWVEEHELEAYPDMLSIYKKAREENTADVSKFYRLLYEADGPPISVVNKVDDVGCPENFTYINNNIYSDEIPRPCTPLFWCECTNGCRSNCECTKVSNYDKYGLLKDPECDRIVECGPLCKCADKCVNRIVQRGSKAELELRRYEHKGWGVVTKRPLPRGAFVAEYLGEVISTDEAERRGKNEVTANLTYLYDLDKECTGAGDISDFCVDAKTHGNISRFFNHSCEPNMQTYAVYTEHRDPRLHRLAIFTNCDIEAGEELTIDYSPGSKNGEGLQVNKCYCGTSKCRKFMFY</sequence>
<comment type="caution">
    <text evidence="1">The sequence shown here is derived from an EMBL/GenBank/DDBJ whole genome shotgun (WGS) entry which is preliminary data.</text>
</comment>
<keyword evidence="2" id="KW-1185">Reference proteome</keyword>
<proteinExistence type="predicted"/>
<organism evidence="1 2">
    <name type="scientific">Coemansia aciculifera</name>
    <dbReference type="NCBI Taxonomy" id="417176"/>
    <lineage>
        <taxon>Eukaryota</taxon>
        <taxon>Fungi</taxon>
        <taxon>Fungi incertae sedis</taxon>
        <taxon>Zoopagomycota</taxon>
        <taxon>Kickxellomycotina</taxon>
        <taxon>Kickxellomycetes</taxon>
        <taxon>Kickxellales</taxon>
        <taxon>Kickxellaceae</taxon>
        <taxon>Coemansia</taxon>
    </lineage>
</organism>